<organism evidence="2 3">
    <name type="scientific">Elizabethkingia argenteiflava</name>
    <dbReference type="NCBI Taxonomy" id="2681556"/>
    <lineage>
        <taxon>Bacteria</taxon>
        <taxon>Pseudomonadati</taxon>
        <taxon>Bacteroidota</taxon>
        <taxon>Flavobacteriia</taxon>
        <taxon>Flavobacteriales</taxon>
        <taxon>Weeksellaceae</taxon>
        <taxon>Elizabethkingia</taxon>
    </lineage>
</organism>
<feature type="domain" description="N-acetyltransferase" evidence="1">
    <location>
        <begin position="8"/>
        <end position="148"/>
    </location>
</feature>
<sequence>MKIEYLVKAFRELDNTELYEILKLRNEVFVVEQNCAYQDLDDKDQRCYHLMCFVDHKFAGYTRILPGGVSYPETSIGRVVIRSDYRALKLGKKLMEKSMEVCEDLFKSSTIRIGAQQYLLKFYNSLGFVEVGEPYDEDGIPHIQMIRK</sequence>
<dbReference type="RefSeq" id="WP_166520379.1">
    <property type="nucleotide sequence ID" value="NZ_JAAABJ010000642.1"/>
</dbReference>
<dbReference type="PROSITE" id="PS51186">
    <property type="entry name" value="GNAT"/>
    <property type="match status" value="1"/>
</dbReference>
<proteinExistence type="predicted"/>
<name>A0A845Q0G7_9FLAO</name>
<evidence type="ECO:0000259" key="1">
    <source>
        <dbReference type="PROSITE" id="PS51186"/>
    </source>
</evidence>
<keyword evidence="2" id="KW-0808">Transferase</keyword>
<dbReference type="InterPro" id="IPR016181">
    <property type="entry name" value="Acyl_CoA_acyltransferase"/>
</dbReference>
<dbReference type="Proteomes" id="UP000553459">
    <property type="component" value="Unassembled WGS sequence"/>
</dbReference>
<dbReference type="Pfam" id="PF13673">
    <property type="entry name" value="Acetyltransf_10"/>
    <property type="match status" value="1"/>
</dbReference>
<dbReference type="InterPro" id="IPR000182">
    <property type="entry name" value="GNAT_dom"/>
</dbReference>
<dbReference type="GO" id="GO:0016747">
    <property type="term" value="F:acyltransferase activity, transferring groups other than amino-acyl groups"/>
    <property type="evidence" value="ECO:0007669"/>
    <property type="project" value="InterPro"/>
</dbReference>
<dbReference type="Gene3D" id="3.40.630.30">
    <property type="match status" value="1"/>
</dbReference>
<accession>A0A845Q0G7</accession>
<reference evidence="2 3" key="1">
    <citation type="submission" date="2019-11" db="EMBL/GenBank/DDBJ databases">
        <title>Characterization of Elizabethkingia argenteiflava sp. nov., isolated from inner surface of Soybean Pods.</title>
        <authorList>
            <person name="Mo S."/>
        </authorList>
    </citation>
    <scope>NUCLEOTIDE SEQUENCE [LARGE SCALE GENOMIC DNA]</scope>
    <source>
        <strain evidence="2 3">YB22</strain>
    </source>
</reference>
<protein>
    <submittedName>
        <fullName evidence="2">GNAT family N-acetyltransferase</fullName>
    </submittedName>
</protein>
<dbReference type="SUPFAM" id="SSF55729">
    <property type="entry name" value="Acyl-CoA N-acyltransferases (Nat)"/>
    <property type="match status" value="1"/>
</dbReference>
<dbReference type="AlphaFoldDB" id="A0A845Q0G7"/>
<dbReference type="CDD" id="cd04301">
    <property type="entry name" value="NAT_SF"/>
    <property type="match status" value="1"/>
</dbReference>
<evidence type="ECO:0000313" key="3">
    <source>
        <dbReference type="Proteomes" id="UP000553459"/>
    </source>
</evidence>
<gene>
    <name evidence="2" type="ORF">GNY06_12345</name>
</gene>
<comment type="caution">
    <text evidence="2">The sequence shown here is derived from an EMBL/GenBank/DDBJ whole genome shotgun (WGS) entry which is preliminary data.</text>
</comment>
<dbReference type="EMBL" id="JAAABJ010000642">
    <property type="protein sequence ID" value="NAW52128.1"/>
    <property type="molecule type" value="Genomic_DNA"/>
</dbReference>
<keyword evidence="3" id="KW-1185">Reference proteome</keyword>
<evidence type="ECO:0000313" key="2">
    <source>
        <dbReference type="EMBL" id="NAW52128.1"/>
    </source>
</evidence>